<organism evidence="1 2">
    <name type="scientific">Fasciolopsis buskii</name>
    <dbReference type="NCBI Taxonomy" id="27845"/>
    <lineage>
        <taxon>Eukaryota</taxon>
        <taxon>Metazoa</taxon>
        <taxon>Spiralia</taxon>
        <taxon>Lophotrochozoa</taxon>
        <taxon>Platyhelminthes</taxon>
        <taxon>Trematoda</taxon>
        <taxon>Digenea</taxon>
        <taxon>Plagiorchiida</taxon>
        <taxon>Echinostomata</taxon>
        <taxon>Echinostomatoidea</taxon>
        <taxon>Fasciolidae</taxon>
        <taxon>Fasciolopsis</taxon>
    </lineage>
</organism>
<evidence type="ECO:0000313" key="2">
    <source>
        <dbReference type="Proteomes" id="UP000728185"/>
    </source>
</evidence>
<dbReference type="Proteomes" id="UP000728185">
    <property type="component" value="Unassembled WGS sequence"/>
</dbReference>
<reference evidence="1" key="1">
    <citation type="submission" date="2019-05" db="EMBL/GenBank/DDBJ databases">
        <title>Annotation for the trematode Fasciolopsis buski.</title>
        <authorList>
            <person name="Choi Y.-J."/>
        </authorList>
    </citation>
    <scope>NUCLEOTIDE SEQUENCE</scope>
    <source>
        <strain evidence="1">HT</strain>
        <tissue evidence="1">Whole worm</tissue>
    </source>
</reference>
<name>A0A8E0VN80_9TREM</name>
<protein>
    <submittedName>
        <fullName evidence="1">Uncharacterized protein</fullName>
    </submittedName>
</protein>
<comment type="caution">
    <text evidence="1">The sequence shown here is derived from an EMBL/GenBank/DDBJ whole genome shotgun (WGS) entry which is preliminary data.</text>
</comment>
<dbReference type="OrthoDB" id="10518626at2759"/>
<evidence type="ECO:0000313" key="1">
    <source>
        <dbReference type="EMBL" id="KAA0197486.1"/>
    </source>
</evidence>
<dbReference type="EMBL" id="LUCM01002355">
    <property type="protein sequence ID" value="KAA0197486.1"/>
    <property type="molecule type" value="Genomic_DNA"/>
</dbReference>
<dbReference type="AlphaFoldDB" id="A0A8E0VN80"/>
<accession>A0A8E0VN80</accession>
<sequence>MPVKFHLSTLSEVYKITRKYYFLDINSDSFWDNQNVHRNFLEEEDLHLAILEPVEPMIMMNETKTFTCVIETTDVLNFTLENDAQWLPETTVGLQQVGNRVQTSKQTRPGFYKPKCVFHWYELKLEKEIRFIVYSKKIRSVCSGIDFFPDLYRRIIIDLEEGEARQLICIRRLELPTEWASELHVSRIIRVSTKCYEVNGRLRTKRGYLIITIPYPPLGEYNVSCAEDTRFIPVYIIRRILMLIPDPQKDLYFFGENSSIAFYMAYADAQTHQIALLNRTDLNCVIRAPLHWDWRRIQSPYNFVENRLYLNVTARFRHSARYRIQCQLFEGAVVRSTEIQIVNGSDLRLIITSPGRDQYEEGETVVYTCILAGTPGLDMHAVESRPSWRLIIGGYVYVKQNKMVIDEFTASGRHQADCVYEDDGVHLTETVQFAFLRKKLIHLSSISKM</sequence>
<gene>
    <name evidence="1" type="ORF">FBUS_04616</name>
</gene>
<keyword evidence="2" id="KW-1185">Reference proteome</keyword>
<proteinExistence type="predicted"/>